<evidence type="ECO:0000256" key="4">
    <source>
        <dbReference type="ARBA" id="ARBA00023239"/>
    </source>
</evidence>
<dbReference type="PANTHER" id="PTHR39210:SF1">
    <property type="entry name" value="HEPARIN-SULFATE LYASE"/>
    <property type="match status" value="1"/>
</dbReference>
<dbReference type="InterPro" id="IPR031680">
    <property type="entry name" value="Hepar_II_III_N"/>
</dbReference>
<dbReference type="GO" id="GO:0042597">
    <property type="term" value="C:periplasmic space"/>
    <property type="evidence" value="ECO:0007669"/>
    <property type="project" value="UniProtKB-SubCell"/>
</dbReference>
<dbReference type="GO" id="GO:0016829">
    <property type="term" value="F:lyase activity"/>
    <property type="evidence" value="ECO:0007669"/>
    <property type="project" value="UniProtKB-KW"/>
</dbReference>
<dbReference type="InterPro" id="IPR012480">
    <property type="entry name" value="Hepar_II_III_C"/>
</dbReference>
<organism evidence="7 8">
    <name type="scientific">Klebsiella variicola</name>
    <dbReference type="NCBI Taxonomy" id="244366"/>
    <lineage>
        <taxon>Bacteria</taxon>
        <taxon>Pseudomonadati</taxon>
        <taxon>Pseudomonadota</taxon>
        <taxon>Gammaproteobacteria</taxon>
        <taxon>Enterobacterales</taxon>
        <taxon>Enterobacteriaceae</taxon>
        <taxon>Klebsiella/Raoultella group</taxon>
        <taxon>Klebsiella</taxon>
        <taxon>Klebsiella pneumoniae complex</taxon>
    </lineage>
</organism>
<sequence>MKQFSEADIQRLRQAYHDDPRILSKIQEDNAVVLNNPVLVPETGCASWELFYYCPTHGVPLIWDRHASEHYRCPIDGEEFTGEPFRGGWWRKLNDLNARACYQLGIAWMLTEDKTYFDRVRDILMQYARYYPGYAEHGGIPYNGPGKMNAQTLCDALCLSEFVKGYDLIFDALTENEQLIIERDLLRAGADFLLSKRWEQLHNHEVRINSALAMLGAVLDDTHYLDIGVNKEWGLRDQLRCGVLKGGLWFEGSLHYHHYALQGFFEFERMIRYAHQEYSLMSMPQYRKMLTLPLHLLMPDDTEPTFNDCIPLKDTVRYPDLYEFAYACTGDETCARMLSIIYDREPRTGLTAFLYGDPRLRLTEPVRETGNYHDPDNGITIIRRPEQGRAVVLKHTPYGGEHDHYDKPGLIIYNNHVPLLPDMGTTGYGAPMHYSYYKNTLSHNVLCVEEFNQPPVNPRTLSFTETDDYAEVTVEVDWREPPADVPSLTRVEWNTHAYRDIVYRRKVVVYEHMVIDITRVTNPHRRQLDNTLHVDGERLLTTGGYTPLRNYDPSDPMYYFRDCFVSRMGRTVSVPFRTLTEKKIQIHCACSDPDAELHQLTGPANPPIGSLSYLKIRSKARTVVSVYVIDLHPEDEQMRNVIISLSQNTVNITSDLQEAILTQHI</sequence>
<accession>A0A9P0Y6T9</accession>
<dbReference type="SUPFAM" id="SSF48230">
    <property type="entry name" value="Chondroitin AC/alginate lyase"/>
    <property type="match status" value="1"/>
</dbReference>
<gene>
    <name evidence="7" type="ORF">AN2335V1_4784</name>
</gene>
<dbReference type="InterPro" id="IPR008929">
    <property type="entry name" value="Chondroitin_lyas"/>
</dbReference>
<feature type="domain" description="Heparinase II/III-like C-terminal" evidence="5">
    <location>
        <begin position="376"/>
        <end position="508"/>
    </location>
</feature>
<dbReference type="Pfam" id="PF16889">
    <property type="entry name" value="Hepar_II_III_N"/>
    <property type="match status" value="1"/>
</dbReference>
<dbReference type="AlphaFoldDB" id="A0A9P0Y6T9"/>
<geneLocation type="plasmid" evidence="7 8">
    <name>P1</name>
</geneLocation>
<reference evidence="7" key="1">
    <citation type="submission" date="2022-05" db="EMBL/GenBank/DDBJ databases">
        <authorList>
            <person name="Alioto T."/>
            <person name="Alioto T."/>
            <person name="Gomez Garrido J."/>
        </authorList>
    </citation>
    <scope>NUCLEOTIDE SEQUENCE</scope>
    <source>
        <strain evidence="7">0</strain>
        <plasmid evidence="7">P1</plasmid>
    </source>
</reference>
<evidence type="ECO:0000313" key="7">
    <source>
        <dbReference type="EMBL" id="CAH6245200.1"/>
    </source>
</evidence>
<protein>
    <submittedName>
        <fullName evidence="7">Alginate lyase</fullName>
    </submittedName>
</protein>
<dbReference type="PANTHER" id="PTHR39210">
    <property type="entry name" value="HEPARIN-SULFATE LYASE"/>
    <property type="match status" value="1"/>
</dbReference>
<keyword evidence="7" id="KW-0614">Plasmid</keyword>
<feature type="domain" description="Heparin-sulfate lyase N-terminal" evidence="6">
    <location>
        <begin position="191"/>
        <end position="317"/>
    </location>
</feature>
<name>A0A9P0Y6T9_KLEVA</name>
<keyword evidence="4 7" id="KW-0456">Lyase</keyword>
<evidence type="ECO:0000256" key="1">
    <source>
        <dbReference type="ARBA" id="ARBA00004418"/>
    </source>
</evidence>
<evidence type="ECO:0000259" key="5">
    <source>
        <dbReference type="Pfam" id="PF07940"/>
    </source>
</evidence>
<keyword evidence="2" id="KW-0732">Signal</keyword>
<dbReference type="Pfam" id="PF07940">
    <property type="entry name" value="Hepar_II_III_C"/>
    <property type="match status" value="1"/>
</dbReference>
<keyword evidence="3" id="KW-0574">Periplasm</keyword>
<evidence type="ECO:0000313" key="8">
    <source>
        <dbReference type="Proteomes" id="UP000789617"/>
    </source>
</evidence>
<dbReference type="Proteomes" id="UP000789617">
    <property type="component" value="Plasmid P1"/>
</dbReference>
<dbReference type="Gene3D" id="1.50.10.100">
    <property type="entry name" value="Chondroitin AC/alginate lyase"/>
    <property type="match status" value="1"/>
</dbReference>
<dbReference type="RefSeq" id="WP_221019762.1">
    <property type="nucleotide sequence ID" value="NZ_JAIKUU010000079.1"/>
</dbReference>
<evidence type="ECO:0000256" key="3">
    <source>
        <dbReference type="ARBA" id="ARBA00022764"/>
    </source>
</evidence>
<evidence type="ECO:0000259" key="6">
    <source>
        <dbReference type="Pfam" id="PF16889"/>
    </source>
</evidence>
<dbReference type="Gene3D" id="2.70.98.70">
    <property type="match status" value="1"/>
</dbReference>
<evidence type="ECO:0000256" key="2">
    <source>
        <dbReference type="ARBA" id="ARBA00022729"/>
    </source>
</evidence>
<keyword evidence="8" id="KW-1185">Reference proteome</keyword>
<comment type="subcellular location">
    <subcellularLocation>
        <location evidence="1">Periplasm</location>
    </subcellularLocation>
</comment>
<proteinExistence type="predicted"/>
<dbReference type="EMBL" id="OW969750">
    <property type="protein sequence ID" value="CAH6245200.1"/>
    <property type="molecule type" value="Genomic_DNA"/>
</dbReference>